<dbReference type="InterPro" id="IPR035965">
    <property type="entry name" value="PAS-like_dom_sf"/>
</dbReference>
<evidence type="ECO:0000256" key="7">
    <source>
        <dbReference type="ARBA" id="ARBA00022679"/>
    </source>
</evidence>
<dbReference type="Gene3D" id="3.30.450.40">
    <property type="match status" value="1"/>
</dbReference>
<dbReference type="PROSITE" id="PS50046">
    <property type="entry name" value="PHYTOCHROME_2"/>
    <property type="match status" value="1"/>
</dbReference>
<dbReference type="InterPro" id="IPR036097">
    <property type="entry name" value="HisK_dim/P_sf"/>
</dbReference>
<keyword evidence="10" id="KW-0067">ATP-binding</keyword>
<dbReference type="GO" id="GO:0007234">
    <property type="term" value="P:osmosensory signaling via phosphorelay pathway"/>
    <property type="evidence" value="ECO:0007669"/>
    <property type="project" value="TreeGrafter"/>
</dbReference>
<comment type="caution">
    <text evidence="16">The sequence shown here is derived from an EMBL/GenBank/DDBJ whole genome shotgun (WGS) entry which is preliminary data.</text>
</comment>
<keyword evidence="6" id="KW-0716">Sensory transduction</keyword>
<keyword evidence="5" id="KW-0597">Phosphoprotein</keyword>
<evidence type="ECO:0000259" key="15">
    <source>
        <dbReference type="PROSITE" id="PS50109"/>
    </source>
</evidence>
<dbReference type="InterPro" id="IPR029016">
    <property type="entry name" value="GAF-like_dom_sf"/>
</dbReference>
<dbReference type="PRINTS" id="PR00344">
    <property type="entry name" value="BCTRLSENSOR"/>
</dbReference>
<evidence type="ECO:0000256" key="13">
    <source>
        <dbReference type="ARBA" id="ARBA00023170"/>
    </source>
</evidence>
<dbReference type="EMBL" id="SMBZ01000036">
    <property type="protein sequence ID" value="TCV10182.1"/>
    <property type="molecule type" value="Genomic_DNA"/>
</dbReference>
<feature type="domain" description="Phytochrome chromophore attachment site" evidence="14">
    <location>
        <begin position="123"/>
        <end position="275"/>
    </location>
</feature>
<dbReference type="PANTHER" id="PTHR42878">
    <property type="entry name" value="TWO-COMPONENT HISTIDINE KINASE"/>
    <property type="match status" value="1"/>
</dbReference>
<feature type="domain" description="Histidine kinase" evidence="15">
    <location>
        <begin position="488"/>
        <end position="702"/>
    </location>
</feature>
<dbReference type="GO" id="GO:0009881">
    <property type="term" value="F:photoreceptor activity"/>
    <property type="evidence" value="ECO:0007669"/>
    <property type="project" value="UniProtKB-KW"/>
</dbReference>
<dbReference type="PROSITE" id="PS50109">
    <property type="entry name" value="HIS_KIN"/>
    <property type="match status" value="1"/>
</dbReference>
<comment type="catalytic activity">
    <reaction evidence="1">
        <text>ATP + protein L-histidine = ADP + protein N-phospho-L-histidine.</text>
        <dbReference type="EC" id="2.7.13.3"/>
    </reaction>
</comment>
<evidence type="ECO:0000256" key="10">
    <source>
        <dbReference type="ARBA" id="ARBA00022840"/>
    </source>
</evidence>
<evidence type="ECO:0000256" key="11">
    <source>
        <dbReference type="ARBA" id="ARBA00022991"/>
    </source>
</evidence>
<dbReference type="Pfam" id="PF00512">
    <property type="entry name" value="HisKA"/>
    <property type="match status" value="1"/>
</dbReference>
<dbReference type="GO" id="GO:0006355">
    <property type="term" value="P:regulation of DNA-templated transcription"/>
    <property type="evidence" value="ECO:0007669"/>
    <property type="project" value="InterPro"/>
</dbReference>
<keyword evidence="11" id="KW-0157">Chromophore</keyword>
<dbReference type="InterPro" id="IPR036890">
    <property type="entry name" value="HATPase_C_sf"/>
</dbReference>
<reference evidence="16 17" key="1">
    <citation type="submission" date="2019-03" db="EMBL/GenBank/DDBJ databases">
        <title>Genomic Encyclopedia of Type Strains, Phase IV (KMG-IV): sequencing the most valuable type-strain genomes for metagenomic binning, comparative biology and taxonomic classification.</title>
        <authorList>
            <person name="Goeker M."/>
        </authorList>
    </citation>
    <scope>NUCLEOTIDE SEQUENCE [LARGE SCALE GENOMIC DNA]</scope>
    <source>
        <strain evidence="16 17">DSM 22362</strain>
    </source>
</reference>
<dbReference type="InterPro" id="IPR013515">
    <property type="entry name" value="Phytochrome_cen-reg"/>
</dbReference>
<dbReference type="AlphaFoldDB" id="A0A4R3VU27"/>
<dbReference type="CDD" id="cd00075">
    <property type="entry name" value="HATPase"/>
    <property type="match status" value="1"/>
</dbReference>
<dbReference type="Gene3D" id="3.30.450.20">
    <property type="entry name" value="PAS domain"/>
    <property type="match status" value="1"/>
</dbReference>
<dbReference type="Proteomes" id="UP000295197">
    <property type="component" value="Unassembled WGS sequence"/>
</dbReference>
<dbReference type="Gene3D" id="1.10.287.130">
    <property type="match status" value="1"/>
</dbReference>
<dbReference type="InterPro" id="IPR003594">
    <property type="entry name" value="HATPase_dom"/>
</dbReference>
<sequence length="718" mass="82931">MKISRVQSFGHLIILDSSLNIIGITANINQILSIPAESLLNTPVENLLKKLFQTSYKKIKKLIESFVVGRPPRALVTAKINQQSQYIKISKIDNHIYIEAEPQYRKNISTTDLNEIAFLFESNYHNNWKSVCKAINRIIHFDRVLVLQMQDTGYCKVIAENHNANVEPFLDKQFSKDYLTPDLIAHYKGAPYRYVANMEAEPQSFYSISDFDLSSTQLVNPPESKTNYFNFLGVQTGLFFPLYLNGKFWGLVIAHSVNKKFVDLQKRKVCTFIVQNAMSKYETLVKQGRLDINQQIYAFQDHLLQRLAYHKTINCALVESLNNLRLMMQSDGVAIFNEGDVYFDGIDLSTNDFFDIIKYIQQLNKPTVFIDHNFRKNHQKNFKQKLPFAGLLAYNVDKNKGYYIVWFRKETIMHETQMRICSDSPYGIQVWQEDIYDSALPWNDEELSLLDGLQQTLNTSLIQNLLENKNMAKNLSQLNNELEMFTYTLSHDLKNPLSILKMGLQYLENTKEQLDEVKRKKWFTTLSSGIQNIEDIINNILHLSHDKYNKITKDSIPLKFLLRKIVEETRLVYEGNTCEVVYGTLLPIWGEKSAVYQVFTNVISNAMKYSQQKPEPKIYIGSKIENNAVCYEIRDNGIGIPASDMDRIYNMFGRGKNTTYYKGSGIGLSLVKRIMDRLEAHIEITSTEGEGTTVRMRFPIIGEFPNVMLERTSAEEHG</sequence>
<dbReference type="GO" id="GO:0030295">
    <property type="term" value="F:protein kinase activator activity"/>
    <property type="evidence" value="ECO:0007669"/>
    <property type="project" value="TreeGrafter"/>
</dbReference>
<keyword evidence="17" id="KW-1185">Reference proteome</keyword>
<dbReference type="PANTHER" id="PTHR42878:SF7">
    <property type="entry name" value="SENSOR HISTIDINE KINASE GLRK"/>
    <property type="match status" value="1"/>
</dbReference>
<keyword evidence="13" id="KW-0675">Receptor</keyword>
<keyword evidence="9 16" id="KW-0418">Kinase</keyword>
<evidence type="ECO:0000256" key="3">
    <source>
        <dbReference type="ARBA" id="ARBA00012438"/>
    </source>
</evidence>
<dbReference type="Pfam" id="PF08446">
    <property type="entry name" value="PAS_2"/>
    <property type="match status" value="1"/>
</dbReference>
<dbReference type="InterPro" id="IPR003661">
    <property type="entry name" value="HisK_dim/P_dom"/>
</dbReference>
<keyword evidence="8" id="KW-0547">Nucleotide-binding</keyword>
<dbReference type="Pfam" id="PF00360">
    <property type="entry name" value="PHY"/>
    <property type="match status" value="1"/>
</dbReference>
<dbReference type="GO" id="GO:0000155">
    <property type="term" value="F:phosphorelay sensor kinase activity"/>
    <property type="evidence" value="ECO:0007669"/>
    <property type="project" value="InterPro"/>
</dbReference>
<dbReference type="RefSeq" id="WP_132778368.1">
    <property type="nucleotide sequence ID" value="NZ_SMBZ01000036.1"/>
</dbReference>
<dbReference type="GO" id="GO:0000156">
    <property type="term" value="F:phosphorelay response regulator activity"/>
    <property type="evidence" value="ECO:0007669"/>
    <property type="project" value="TreeGrafter"/>
</dbReference>
<dbReference type="OrthoDB" id="690563at2"/>
<dbReference type="InterPro" id="IPR013654">
    <property type="entry name" value="PAS_2"/>
</dbReference>
<evidence type="ECO:0000256" key="12">
    <source>
        <dbReference type="ARBA" id="ARBA00023012"/>
    </source>
</evidence>
<dbReference type="EC" id="2.7.13.3" evidence="3"/>
<dbReference type="SUPFAM" id="SSF47384">
    <property type="entry name" value="Homodimeric domain of signal transducing histidine kinase"/>
    <property type="match status" value="1"/>
</dbReference>
<keyword evidence="7" id="KW-0808">Transferase</keyword>
<evidence type="ECO:0000256" key="4">
    <source>
        <dbReference type="ARBA" id="ARBA00022543"/>
    </source>
</evidence>
<evidence type="ECO:0000256" key="2">
    <source>
        <dbReference type="ARBA" id="ARBA00006402"/>
    </source>
</evidence>
<dbReference type="Gene3D" id="3.30.565.10">
    <property type="entry name" value="Histidine kinase-like ATPase, C-terminal domain"/>
    <property type="match status" value="1"/>
</dbReference>
<dbReference type="SMART" id="SM00388">
    <property type="entry name" value="HisKA"/>
    <property type="match status" value="1"/>
</dbReference>
<evidence type="ECO:0000313" key="16">
    <source>
        <dbReference type="EMBL" id="TCV10182.1"/>
    </source>
</evidence>
<dbReference type="CDD" id="cd00082">
    <property type="entry name" value="HisKA"/>
    <property type="match status" value="1"/>
</dbReference>
<evidence type="ECO:0000256" key="5">
    <source>
        <dbReference type="ARBA" id="ARBA00022553"/>
    </source>
</evidence>
<comment type="similarity">
    <text evidence="2">In the N-terminal section; belongs to the phytochrome family.</text>
</comment>
<evidence type="ECO:0000256" key="8">
    <source>
        <dbReference type="ARBA" id="ARBA00022741"/>
    </source>
</evidence>
<protein>
    <recommendedName>
        <fullName evidence="3">histidine kinase</fullName>
        <ecNumber evidence="3">2.7.13.3</ecNumber>
    </recommendedName>
</protein>
<dbReference type="InterPro" id="IPR005467">
    <property type="entry name" value="His_kinase_dom"/>
</dbReference>
<dbReference type="GO" id="GO:0009584">
    <property type="term" value="P:detection of visible light"/>
    <property type="evidence" value="ECO:0007669"/>
    <property type="project" value="InterPro"/>
</dbReference>
<keyword evidence="12" id="KW-0902">Two-component regulatory system</keyword>
<gene>
    <name evidence="16" type="ORF">EDC17_103627</name>
</gene>
<proteinExistence type="inferred from homology"/>
<dbReference type="GO" id="GO:0005524">
    <property type="term" value="F:ATP binding"/>
    <property type="evidence" value="ECO:0007669"/>
    <property type="project" value="UniProtKB-KW"/>
</dbReference>
<accession>A0A4R3VU27</accession>
<dbReference type="Gene3D" id="3.30.450.270">
    <property type="match status" value="1"/>
</dbReference>
<evidence type="ECO:0000256" key="6">
    <source>
        <dbReference type="ARBA" id="ARBA00022606"/>
    </source>
</evidence>
<organism evidence="16 17">
    <name type="scientific">Sphingobacterium alimentarium</name>
    <dbReference type="NCBI Taxonomy" id="797292"/>
    <lineage>
        <taxon>Bacteria</taxon>
        <taxon>Pseudomonadati</taxon>
        <taxon>Bacteroidota</taxon>
        <taxon>Sphingobacteriia</taxon>
        <taxon>Sphingobacteriales</taxon>
        <taxon>Sphingobacteriaceae</taxon>
        <taxon>Sphingobacterium</taxon>
    </lineage>
</organism>
<evidence type="ECO:0000259" key="14">
    <source>
        <dbReference type="PROSITE" id="PS50046"/>
    </source>
</evidence>
<dbReference type="SMART" id="SM00387">
    <property type="entry name" value="HATPase_c"/>
    <property type="match status" value="1"/>
</dbReference>
<dbReference type="InterPro" id="IPR004358">
    <property type="entry name" value="Sig_transdc_His_kin-like_C"/>
</dbReference>
<dbReference type="InterPro" id="IPR043150">
    <property type="entry name" value="Phytochrome_PHY_sf"/>
</dbReference>
<dbReference type="Pfam" id="PF02518">
    <property type="entry name" value="HATPase_c"/>
    <property type="match status" value="1"/>
</dbReference>
<dbReference type="InterPro" id="IPR050351">
    <property type="entry name" value="BphY/WalK/GraS-like"/>
</dbReference>
<evidence type="ECO:0000313" key="17">
    <source>
        <dbReference type="Proteomes" id="UP000295197"/>
    </source>
</evidence>
<evidence type="ECO:0000256" key="9">
    <source>
        <dbReference type="ARBA" id="ARBA00022777"/>
    </source>
</evidence>
<dbReference type="SUPFAM" id="SSF55874">
    <property type="entry name" value="ATPase domain of HSP90 chaperone/DNA topoisomerase II/histidine kinase"/>
    <property type="match status" value="1"/>
</dbReference>
<keyword evidence="4" id="KW-0600">Photoreceptor protein</keyword>
<dbReference type="SUPFAM" id="SSF55785">
    <property type="entry name" value="PYP-like sensor domain (PAS domain)"/>
    <property type="match status" value="1"/>
</dbReference>
<evidence type="ECO:0000256" key="1">
    <source>
        <dbReference type="ARBA" id="ARBA00000085"/>
    </source>
</evidence>
<name>A0A4R3VU27_9SPHI</name>
<dbReference type="SUPFAM" id="SSF55781">
    <property type="entry name" value="GAF domain-like"/>
    <property type="match status" value="2"/>
</dbReference>
<dbReference type="InterPro" id="IPR016132">
    <property type="entry name" value="Phyto_chromo_attachment"/>
</dbReference>